<keyword evidence="3 8" id="KW-0067">ATP-binding</keyword>
<gene>
    <name evidence="8" type="ORF">BBOU_0765</name>
</gene>
<dbReference type="GO" id="GO:0004527">
    <property type="term" value="F:exonuclease activity"/>
    <property type="evidence" value="ECO:0007669"/>
    <property type="project" value="UniProtKB-KW"/>
</dbReference>
<keyword evidence="3 8" id="KW-0547">Nucleotide-binding</keyword>
<dbReference type="OrthoDB" id="5240387at2"/>
<evidence type="ECO:0000256" key="3">
    <source>
        <dbReference type="ARBA" id="ARBA00022806"/>
    </source>
</evidence>
<dbReference type="Gene3D" id="1.10.486.10">
    <property type="entry name" value="PCRA, domain 4"/>
    <property type="match status" value="1"/>
</dbReference>
<evidence type="ECO:0000256" key="2">
    <source>
        <dbReference type="ARBA" id="ARBA00022763"/>
    </source>
</evidence>
<feature type="region of interest" description="Disordered" evidence="6">
    <location>
        <begin position="1018"/>
        <end position="1064"/>
    </location>
</feature>
<dbReference type="SUPFAM" id="SSF52540">
    <property type="entry name" value="P-loop containing nucleoside triphosphate hydrolases"/>
    <property type="match status" value="1"/>
</dbReference>
<dbReference type="Proteomes" id="UP000029093">
    <property type="component" value="Unassembled WGS sequence"/>
</dbReference>
<dbReference type="PANTHER" id="PTHR11070">
    <property type="entry name" value="UVRD / RECB / PCRA DNA HELICASE FAMILY MEMBER"/>
    <property type="match status" value="1"/>
</dbReference>
<dbReference type="EMBL" id="JGYQ01000007">
    <property type="protein sequence ID" value="KFI48635.1"/>
    <property type="molecule type" value="Genomic_DNA"/>
</dbReference>
<name>A0A086ZQ35_9BIFI</name>
<dbReference type="GeneID" id="303203913"/>
<proteinExistence type="predicted"/>
<evidence type="ECO:0000256" key="6">
    <source>
        <dbReference type="SAM" id="MobiDB-lite"/>
    </source>
</evidence>
<dbReference type="InterPro" id="IPR038726">
    <property type="entry name" value="PDDEXK_AddAB-type"/>
</dbReference>
<dbReference type="Gene3D" id="3.40.50.300">
    <property type="entry name" value="P-loop containing nucleotide triphosphate hydrolases"/>
    <property type="match status" value="2"/>
</dbReference>
<dbReference type="InterPro" id="IPR027417">
    <property type="entry name" value="P-loop_NTPase"/>
</dbReference>
<feature type="compositionally biased region" description="Basic and acidic residues" evidence="6">
    <location>
        <begin position="608"/>
        <end position="619"/>
    </location>
</feature>
<feature type="region of interest" description="Disordered" evidence="6">
    <location>
        <begin position="643"/>
        <end position="670"/>
    </location>
</feature>
<organism evidence="8 9">
    <name type="scientific">Bifidobacterium boum</name>
    <dbReference type="NCBI Taxonomy" id="78343"/>
    <lineage>
        <taxon>Bacteria</taxon>
        <taxon>Bacillati</taxon>
        <taxon>Actinomycetota</taxon>
        <taxon>Actinomycetes</taxon>
        <taxon>Bifidobacteriales</taxon>
        <taxon>Bifidobacteriaceae</taxon>
        <taxon>Bifidobacterium</taxon>
    </lineage>
</organism>
<dbReference type="PANTHER" id="PTHR11070:SF2">
    <property type="entry name" value="ATP-DEPENDENT DNA HELICASE SRS2"/>
    <property type="match status" value="1"/>
</dbReference>
<feature type="compositionally biased region" description="Polar residues" evidence="6">
    <location>
        <begin position="942"/>
        <end position="956"/>
    </location>
</feature>
<protein>
    <submittedName>
        <fullName evidence="8">DNA helicase</fullName>
    </submittedName>
</protein>
<sequence>MDGTSTHNTAVFGGQTASSEALAHALLDDALTVGEQTQPTRTLVALGAPCSGKTTFARDMLLEGIRRFGGTRVAMTVSGRVMADKLGNDVIHELGALSQARPVTTMSALAFRAITALRSHTGGVLPRLLNGAEQDALLRTVVAVHIQHARSGDECDTCALLREYFAQDQWADMICDPVSPDMTPADISGAVPSQRHISDATSLAMFTKGISDAFIVQLRDMISRINELGLRQRDEQPLIDRLRTIAGATGPSGAGMEPQARRLDVQWRLAFALRQEYTAAVEANYPGQYRLDPSMLLVEGALAVSSLNKGDLPELIVVDDAQDLTLAGLAFLEQTVSAGSRLLAVANPDESVQTFRGSHPEYVLSRLLASDGVFHAASVTLNRSQGETYRDLVIARAGLDIDSDEHFDLPVPQRPWKTAVLPGSYPIAAQPQDATRDGSVDTHLYASANDELESVVTAIKAEHLDHGRPWNDMAVIAHDNATVRTFGERLRRDGVPVRYSSVTKPLKDEPFVQGLFAMIELAQIRMLGPDAITDPRFVGASDAASDDGDAAARLASFIRSRVRMVMGSPLIVARRGREQSPARLDPVESAMQSLVALSSISRQQSEPPVRDASADGQHHDSALRVLQQRWEGLQAALLQAQDSHAGNHVQQPDGGLDGASGAQPDDSGHDAAASTLTLEAMYLLLACPRPLDMTGQMHGDAAGTDADLMLDMLGAVSRHDADIRAFAAMWRNIGAIAAHIDKLADTRPVYVLGAAWDECRVATAWQTAALINSQEGRAANDRLDAAMRLFDYASGAGTGDITAFFRAVRSMRIEADSLAKVAPIDQAVTLTTPAGSGGRHWPLVWIVAVQQDVWPNLVPRNTMFGGEDLADLVLHGTMPSLNRGSHRDERLTTVLHGEQRGLLVALTRASERVTLSAAASDDCIPSDFLARYLPERFDADQTAGTADSGQSASSEAGTDRHITPDIAGMCTDVRGLVAAARITIARNTGDSDRERQAREDAYRALKLLDNAGVSSADPRNWSFLTTTPVMPEPDGETAPASVPQPASESHERGAQPPAHEVTLSPSSVDGLWACPVCWMMDHQFAGPRPGGVQASIGTIVHQIAQEASAAGLDNPDYHADTPIEDRIAAISGRMMDRYRQLRVDPATVNNPADRYTLLYKDAQVATMLGNIASYFVKSNGADYLQSNSDNFTVGVLDYAECEKEFDARFTLDDIAAAYNRIPSVHVPMTAADISAIMGMMVGGWPEGMSADLTIRLTGRIDREEHRHTDHGEQIRLLDYKTGKKPDVKGVFNDLQLVCYQLGLAFPTQGDRLGDTPQPPVAQSVLFHVNEAETPATSYAPESLYQPPLFSDGHVNDQPFTARRGYPHPGRMYDYTDMNRPDTVPDGLWKDFSQVAANTQVAWALAMIARVFYAGAAVRSERIVAHPQHAHLKYCDGHGICPACAGQIDTVFETRTA</sequence>
<keyword evidence="9" id="KW-1185">Reference proteome</keyword>
<reference evidence="8 9" key="1">
    <citation type="submission" date="2014-03" db="EMBL/GenBank/DDBJ databases">
        <title>Genomics of Bifidobacteria.</title>
        <authorList>
            <person name="Ventura M."/>
            <person name="Milani C."/>
            <person name="Lugli G.A."/>
        </authorList>
    </citation>
    <scope>NUCLEOTIDE SEQUENCE [LARGE SCALE GENOMIC DNA]</scope>
    <source>
        <strain evidence="8 9">LMG 10736</strain>
    </source>
</reference>
<keyword evidence="5" id="KW-0234">DNA repair</keyword>
<keyword evidence="2" id="KW-0227">DNA damage</keyword>
<dbReference type="InterPro" id="IPR000212">
    <property type="entry name" value="DNA_helicase_UvrD/REP"/>
</dbReference>
<evidence type="ECO:0000256" key="5">
    <source>
        <dbReference type="ARBA" id="ARBA00023204"/>
    </source>
</evidence>
<dbReference type="GO" id="GO:0043138">
    <property type="term" value="F:3'-5' DNA helicase activity"/>
    <property type="evidence" value="ECO:0007669"/>
    <property type="project" value="TreeGrafter"/>
</dbReference>
<feature type="region of interest" description="Disordered" evidence="6">
    <location>
        <begin position="599"/>
        <end position="619"/>
    </location>
</feature>
<evidence type="ECO:0000256" key="4">
    <source>
        <dbReference type="ARBA" id="ARBA00022839"/>
    </source>
</evidence>
<keyword evidence="1" id="KW-0540">Nuclease</keyword>
<feature type="region of interest" description="Disordered" evidence="6">
    <location>
        <begin position="941"/>
        <end position="965"/>
    </location>
</feature>
<dbReference type="GO" id="GO:0005524">
    <property type="term" value="F:ATP binding"/>
    <property type="evidence" value="ECO:0007669"/>
    <property type="project" value="InterPro"/>
</dbReference>
<dbReference type="GO" id="GO:0000725">
    <property type="term" value="P:recombinational repair"/>
    <property type="evidence" value="ECO:0007669"/>
    <property type="project" value="TreeGrafter"/>
</dbReference>
<dbReference type="Pfam" id="PF12705">
    <property type="entry name" value="PDDEXK_1"/>
    <property type="match status" value="1"/>
</dbReference>
<accession>A0A086ZQ35</accession>
<keyword evidence="4" id="KW-0378">Hydrolase</keyword>
<evidence type="ECO:0000313" key="8">
    <source>
        <dbReference type="EMBL" id="KFI48635.1"/>
    </source>
</evidence>
<evidence type="ECO:0000256" key="1">
    <source>
        <dbReference type="ARBA" id="ARBA00022722"/>
    </source>
</evidence>
<keyword evidence="3 8" id="KW-0347">Helicase</keyword>
<evidence type="ECO:0000259" key="7">
    <source>
        <dbReference type="Pfam" id="PF12705"/>
    </source>
</evidence>
<feature type="domain" description="PD-(D/E)XK endonuclease-like" evidence="7">
    <location>
        <begin position="1062"/>
        <end position="1345"/>
    </location>
</feature>
<dbReference type="GO" id="GO:0003677">
    <property type="term" value="F:DNA binding"/>
    <property type="evidence" value="ECO:0007669"/>
    <property type="project" value="InterPro"/>
</dbReference>
<keyword evidence="4" id="KW-0269">Exonuclease</keyword>
<comment type="caution">
    <text evidence="8">The sequence shown here is derived from an EMBL/GenBank/DDBJ whole genome shotgun (WGS) entry which is preliminary data.</text>
</comment>
<evidence type="ECO:0000313" key="9">
    <source>
        <dbReference type="Proteomes" id="UP000029093"/>
    </source>
</evidence>
<dbReference type="RefSeq" id="WP_051616694.1">
    <property type="nucleotide sequence ID" value="NZ_JGYQ01000007.1"/>
</dbReference>